<dbReference type="AlphaFoldDB" id="A0A9W7CJF0"/>
<organism evidence="2 3">
    <name type="scientific">Triparma retinervis</name>
    <dbReference type="NCBI Taxonomy" id="2557542"/>
    <lineage>
        <taxon>Eukaryota</taxon>
        <taxon>Sar</taxon>
        <taxon>Stramenopiles</taxon>
        <taxon>Ochrophyta</taxon>
        <taxon>Bolidophyceae</taxon>
        <taxon>Parmales</taxon>
        <taxon>Triparmaceae</taxon>
        <taxon>Triparma</taxon>
    </lineage>
</organism>
<protein>
    <submittedName>
        <fullName evidence="2">Uncharacterized protein</fullName>
    </submittedName>
</protein>
<evidence type="ECO:0000313" key="2">
    <source>
        <dbReference type="EMBL" id="GMI06928.1"/>
    </source>
</evidence>
<keyword evidence="1" id="KW-0175">Coiled coil</keyword>
<reference evidence="2" key="1">
    <citation type="submission" date="2022-07" db="EMBL/GenBank/DDBJ databases">
        <title>Genome analysis of Parmales, a sister group of diatoms, reveals the evolutionary specialization of diatoms from phago-mixotrophs to photoautotrophs.</title>
        <authorList>
            <person name="Ban H."/>
            <person name="Sato S."/>
            <person name="Yoshikawa S."/>
            <person name="Kazumasa Y."/>
            <person name="Nakamura Y."/>
            <person name="Ichinomiya M."/>
            <person name="Saitoh K."/>
            <person name="Sato N."/>
            <person name="Blanc-Mathieu R."/>
            <person name="Endo H."/>
            <person name="Kuwata A."/>
            <person name="Ogata H."/>
        </authorList>
    </citation>
    <scope>NUCLEOTIDE SEQUENCE</scope>
</reference>
<evidence type="ECO:0000313" key="3">
    <source>
        <dbReference type="Proteomes" id="UP001165082"/>
    </source>
</evidence>
<comment type="caution">
    <text evidence="2">The sequence shown here is derived from an EMBL/GenBank/DDBJ whole genome shotgun (WGS) entry which is preliminary data.</text>
</comment>
<evidence type="ECO:0000256" key="1">
    <source>
        <dbReference type="SAM" id="Coils"/>
    </source>
</evidence>
<name>A0A9W7CJF0_9STRA</name>
<dbReference type="EMBL" id="BRXZ01000185">
    <property type="protein sequence ID" value="GMI06928.1"/>
    <property type="molecule type" value="Genomic_DNA"/>
</dbReference>
<gene>
    <name evidence="2" type="ORF">TrRE_jg10856</name>
</gene>
<sequence>MTSPPESAFKASIESKISSLLSSLPPPTSSSSFDVISGDVVDLDEDLDDLSKLSSPLSALPLNLTATLSSIISSCASEVERIRDLDKELRTVNNEVELLSQISLVSSKI</sequence>
<keyword evidence="3" id="KW-1185">Reference proteome</keyword>
<dbReference type="Proteomes" id="UP001165082">
    <property type="component" value="Unassembled WGS sequence"/>
</dbReference>
<proteinExistence type="predicted"/>
<feature type="coiled-coil region" evidence="1">
    <location>
        <begin position="75"/>
        <end position="102"/>
    </location>
</feature>
<accession>A0A9W7CJF0</accession>